<dbReference type="Gene3D" id="1.10.150.240">
    <property type="entry name" value="Putative phosphatase, domain 2"/>
    <property type="match status" value="1"/>
</dbReference>
<dbReference type="Pfam" id="PF13419">
    <property type="entry name" value="HAD_2"/>
    <property type="match status" value="1"/>
</dbReference>
<dbReference type="Proteomes" id="UP000664779">
    <property type="component" value="Unassembled WGS sequence"/>
</dbReference>
<organism evidence="1 2">
    <name type="scientific">Roseibium limicola</name>
    <dbReference type="NCBI Taxonomy" id="2816037"/>
    <lineage>
        <taxon>Bacteria</taxon>
        <taxon>Pseudomonadati</taxon>
        <taxon>Pseudomonadota</taxon>
        <taxon>Alphaproteobacteria</taxon>
        <taxon>Hyphomicrobiales</taxon>
        <taxon>Stappiaceae</taxon>
        <taxon>Roseibium</taxon>
    </lineage>
</organism>
<name>A0A939ELF6_9HYPH</name>
<comment type="caution">
    <text evidence="1">The sequence shown here is derived from an EMBL/GenBank/DDBJ whole genome shotgun (WGS) entry which is preliminary data.</text>
</comment>
<dbReference type="CDD" id="cd04302">
    <property type="entry name" value="HAD_5NT"/>
    <property type="match status" value="1"/>
</dbReference>
<keyword evidence="1" id="KW-0378">Hydrolase</keyword>
<dbReference type="PANTHER" id="PTHR43434">
    <property type="entry name" value="PHOSPHOGLYCOLATE PHOSPHATASE"/>
    <property type="match status" value="1"/>
</dbReference>
<dbReference type="GO" id="GO:0004713">
    <property type="term" value="F:protein tyrosine kinase activity"/>
    <property type="evidence" value="ECO:0007669"/>
    <property type="project" value="TreeGrafter"/>
</dbReference>
<dbReference type="EMBL" id="JAFLNF010000002">
    <property type="protein sequence ID" value="MBO0344786.1"/>
    <property type="molecule type" value="Genomic_DNA"/>
</dbReference>
<sequence>MSLSAALFDLDGTLTDPFEGITRSIQYALEKMQVHVPAAEELRWCIGPPLWESFEKLLGTTDRFVQDQAVAFYRERYRKTGLFENVLIEGIDTVVRDLHGAGVKLYVATSKPHAYAGTIVEHFGLLPFFNHVHGSELDGTRSAKTELIAYVLEQEGLSAESCVMIGDRKHDLIGANANHVEALGVMWGYGSRAELAAENPAGIFDRPADLGSYLRTWGD</sequence>
<dbReference type="AlphaFoldDB" id="A0A939ELF6"/>
<gene>
    <name evidence="1" type="ORF">J0X15_06115</name>
</gene>
<protein>
    <submittedName>
        <fullName evidence="1">HAD family hydrolase</fullName>
    </submittedName>
</protein>
<accession>A0A939ELF6</accession>
<dbReference type="PANTHER" id="PTHR43434:SF20">
    <property type="entry name" value="5'-NUCLEOTIDASE"/>
    <property type="match status" value="1"/>
</dbReference>
<dbReference type="GO" id="GO:0016787">
    <property type="term" value="F:hydrolase activity"/>
    <property type="evidence" value="ECO:0007669"/>
    <property type="project" value="UniProtKB-KW"/>
</dbReference>
<evidence type="ECO:0000313" key="1">
    <source>
        <dbReference type="EMBL" id="MBO0344786.1"/>
    </source>
</evidence>
<evidence type="ECO:0000313" key="2">
    <source>
        <dbReference type="Proteomes" id="UP000664779"/>
    </source>
</evidence>
<dbReference type="InterPro" id="IPR023198">
    <property type="entry name" value="PGP-like_dom2"/>
</dbReference>
<dbReference type="InterPro" id="IPR036412">
    <property type="entry name" value="HAD-like_sf"/>
</dbReference>
<dbReference type="InterPro" id="IPR041492">
    <property type="entry name" value="HAD_2"/>
</dbReference>
<proteinExistence type="predicted"/>
<dbReference type="Gene3D" id="3.40.50.1000">
    <property type="entry name" value="HAD superfamily/HAD-like"/>
    <property type="match status" value="1"/>
</dbReference>
<reference evidence="1" key="1">
    <citation type="submission" date="2021-03" db="EMBL/GenBank/DDBJ databases">
        <title>Roseibium sp. CAU 1637 isolated from Incheon.</title>
        <authorList>
            <person name="Kim W."/>
        </authorList>
    </citation>
    <scope>NUCLEOTIDE SEQUENCE</scope>
    <source>
        <strain evidence="1">CAU 1637</strain>
    </source>
</reference>
<dbReference type="GO" id="GO:0005829">
    <property type="term" value="C:cytosol"/>
    <property type="evidence" value="ECO:0007669"/>
    <property type="project" value="TreeGrafter"/>
</dbReference>
<dbReference type="RefSeq" id="WP_206938952.1">
    <property type="nucleotide sequence ID" value="NZ_JAFLNF010000002.1"/>
</dbReference>
<keyword evidence="2" id="KW-1185">Reference proteome</keyword>
<dbReference type="SUPFAM" id="SSF56784">
    <property type="entry name" value="HAD-like"/>
    <property type="match status" value="1"/>
</dbReference>
<dbReference type="InterPro" id="IPR050155">
    <property type="entry name" value="HAD-like_hydrolase_sf"/>
</dbReference>
<dbReference type="InterPro" id="IPR023214">
    <property type="entry name" value="HAD_sf"/>
</dbReference>